<dbReference type="CDD" id="cd06602">
    <property type="entry name" value="GH31_MGAM_SI_GAA"/>
    <property type="match status" value="1"/>
</dbReference>
<dbReference type="InterPro" id="IPR030459">
    <property type="entry name" value="Glyco_hydro_31_CS"/>
</dbReference>
<dbReference type="GO" id="GO:0030246">
    <property type="term" value="F:carbohydrate binding"/>
    <property type="evidence" value="ECO:0007669"/>
    <property type="project" value="InterPro"/>
</dbReference>
<dbReference type="InterPro" id="IPR011013">
    <property type="entry name" value="Gal_mutarotase_sf_dom"/>
</dbReference>
<evidence type="ECO:0000259" key="19">
    <source>
        <dbReference type="Pfam" id="PF21365"/>
    </source>
</evidence>
<evidence type="ECO:0000256" key="12">
    <source>
        <dbReference type="ARBA" id="ARBA00023326"/>
    </source>
</evidence>
<evidence type="ECO:0000256" key="1">
    <source>
        <dbReference type="ARBA" id="ARBA00000448"/>
    </source>
</evidence>
<comment type="catalytic activity">
    <reaction evidence="1">
        <text>Hydrolysis of terminal, non-reducing beta-D-glucosyl residues with release of beta-D-glucose.</text>
        <dbReference type="EC" id="3.2.1.21"/>
    </reaction>
</comment>
<evidence type="ECO:0000256" key="13">
    <source>
        <dbReference type="ARBA" id="ARBA00025512"/>
    </source>
</evidence>
<dbReference type="SUPFAM" id="SSF74650">
    <property type="entry name" value="Galactose mutarotase-like"/>
    <property type="match status" value="1"/>
</dbReference>
<dbReference type="Gene3D" id="3.20.20.80">
    <property type="entry name" value="Glycosidases"/>
    <property type="match status" value="2"/>
</dbReference>
<comment type="subcellular location">
    <subcellularLocation>
        <location evidence="3">Secreted</location>
    </subcellularLocation>
</comment>
<comment type="catalytic activity">
    <reaction evidence="2">
        <text>Hydrolysis of terminal, non-reducing (1-&gt;4)-linked alpha-D-glucose residues with release of alpha-D-glucose.</text>
        <dbReference type="EC" id="3.2.1.20"/>
    </reaction>
</comment>
<evidence type="ECO:0000256" key="8">
    <source>
        <dbReference type="ARBA" id="ARBA00023180"/>
    </source>
</evidence>
<dbReference type="InterPro" id="IPR013780">
    <property type="entry name" value="Glyco_hydro_b"/>
</dbReference>
<feature type="domain" description="Glycoside hydrolase family 31 N-terminal" evidence="18">
    <location>
        <begin position="94"/>
        <end position="225"/>
    </location>
</feature>
<dbReference type="InterPro" id="IPR017853">
    <property type="entry name" value="GH"/>
</dbReference>
<dbReference type="Gene3D" id="2.60.40.1760">
    <property type="entry name" value="glycosyl hydrolase (family 31)"/>
    <property type="match status" value="1"/>
</dbReference>
<dbReference type="SUPFAM" id="SSF51445">
    <property type="entry name" value="(Trans)glycosidases"/>
    <property type="match status" value="1"/>
</dbReference>
<feature type="domain" description="Glycosyl hydrolase family 31 C-terminal" evidence="19">
    <location>
        <begin position="719"/>
        <end position="807"/>
    </location>
</feature>
<comment type="similarity">
    <text evidence="4 14">Belongs to the glycosyl hydrolase 31 family.</text>
</comment>
<proteinExistence type="inferred from homology"/>
<dbReference type="GO" id="GO:0000272">
    <property type="term" value="P:polysaccharide catabolic process"/>
    <property type="evidence" value="ECO:0007669"/>
    <property type="project" value="UniProtKB-KW"/>
</dbReference>
<evidence type="ECO:0000256" key="11">
    <source>
        <dbReference type="ARBA" id="ARBA00023316"/>
    </source>
</evidence>
<keyword evidence="6 16" id="KW-0732">Signal</keyword>
<keyword evidence="5" id="KW-0964">Secreted</keyword>
<protein>
    <submittedName>
        <fullName evidence="20">Alpha/beta-glucosidase agdC</fullName>
    </submittedName>
</protein>
<evidence type="ECO:0000256" key="16">
    <source>
        <dbReference type="SAM" id="SignalP"/>
    </source>
</evidence>
<dbReference type="Proteomes" id="UP001302745">
    <property type="component" value="Unassembled WGS sequence"/>
</dbReference>
<dbReference type="InterPro" id="IPR048395">
    <property type="entry name" value="Glyco_hydro_31_C"/>
</dbReference>
<dbReference type="EMBL" id="MU856970">
    <property type="protein sequence ID" value="KAK4152546.1"/>
    <property type="molecule type" value="Genomic_DNA"/>
</dbReference>
<evidence type="ECO:0000313" key="21">
    <source>
        <dbReference type="Proteomes" id="UP001302745"/>
    </source>
</evidence>
<dbReference type="InterPro" id="IPR025887">
    <property type="entry name" value="Glyco_hydro_31_N_dom"/>
</dbReference>
<keyword evidence="9" id="KW-0119">Carbohydrate metabolism</keyword>
<reference evidence="20" key="1">
    <citation type="journal article" date="2023" name="Mol. Phylogenet. Evol.">
        <title>Genome-scale phylogeny and comparative genomics of the fungal order Sordariales.</title>
        <authorList>
            <person name="Hensen N."/>
            <person name="Bonometti L."/>
            <person name="Westerberg I."/>
            <person name="Brannstrom I.O."/>
            <person name="Guillou S."/>
            <person name="Cros-Aarteil S."/>
            <person name="Calhoun S."/>
            <person name="Haridas S."/>
            <person name="Kuo A."/>
            <person name="Mondo S."/>
            <person name="Pangilinan J."/>
            <person name="Riley R."/>
            <person name="LaButti K."/>
            <person name="Andreopoulos B."/>
            <person name="Lipzen A."/>
            <person name="Chen C."/>
            <person name="Yan M."/>
            <person name="Daum C."/>
            <person name="Ng V."/>
            <person name="Clum A."/>
            <person name="Steindorff A."/>
            <person name="Ohm R.A."/>
            <person name="Martin F."/>
            <person name="Silar P."/>
            <person name="Natvig D.O."/>
            <person name="Lalanne C."/>
            <person name="Gautier V."/>
            <person name="Ament-Velasquez S.L."/>
            <person name="Kruys A."/>
            <person name="Hutchinson M.I."/>
            <person name="Powell A.J."/>
            <person name="Barry K."/>
            <person name="Miller A.N."/>
            <person name="Grigoriev I.V."/>
            <person name="Debuchy R."/>
            <person name="Gladieux P."/>
            <person name="Hiltunen Thoren M."/>
            <person name="Johannesson H."/>
        </authorList>
    </citation>
    <scope>NUCLEOTIDE SEQUENCE</scope>
    <source>
        <strain evidence="20">CBS 538.74</strain>
    </source>
</reference>
<keyword evidence="10 14" id="KW-0326">Glycosidase</keyword>
<sequence>MIGSRLVGLGLLAGLCSAAQTLQASSAERPLSECPGYKASNVKTSATGLTADLKLAGAPCNTYGTDLEKLRLEVTYENENRLHVKIQDADDVVYQVPESVFPRPRGDGTNAKKSALVFKYKTNPFSFSVSRARTGEVLFDSSAAQLVFQSQYLRLRTKLPENPNLYGLGEHSDPFRLNTTNYIRTMWSQDSFGTPEGSNLYGNHPVYFEHRKSGTHGVFFLNSNGMDIKIDKEGRSGQYLEYNTLGGVLDFYFVAGPSPIDVSRQYAEIAGLPAMVPYWGFGFHNCRYGYRDVYEVAEVVHNYSIAGIPVDAFWIDIDYLDRRRIFTNDPDRFPMSLMRGLVDHLHQNNQQSIVMVDPAVSFSTNPAYTRGVEDDVFLKRSNGSEWLGVVWSGVSVFPDWFSANIAKYWNNEFSLFFSKDTGIDIDGAWIDMNEPSVFPCFFPCDDPWKAAIGFPPTPPAIRTHAPRPLPGWPCEFQPEGTSCKRNEAASSVSAPETRGLEAQPVPATLQTRSDKWLGLPGRDLLFPKYAIHNKAAYLDSWNAEHGGISNKTINTDIIHENGLAEYDVHNLYGTMMSVQTRQAMLARRPGLRPFIITRSTFAGAGASVGKWLGDNLSTWDQYRAAIRTMMAFASIYQVPMVGADVCGFAGSTTEPLCARWAVLGAFAPFYRNHNEYPPSISQEFYRWPTVTAAARKAIDIRYKLLDYIYTAMHQQTVDGTPLINPMFYLYPNDANTFGLDLQYFYGPGLLVAPVTHEGATSVDVYLPDDLFYDYHTHKPIRGRGQTVRVDHQSLTDIPLFLRGGVIVPSRVRSGMTTTEVRAQHFELVVPLGADGTAAGRLYLDDGVSLEEEQKGTTLVAFRYRRGVLTARGSFGFRTGPLTGEFDIEIDAEEGV</sequence>
<dbReference type="InterPro" id="IPR000322">
    <property type="entry name" value="Glyco_hydro_31_TIM"/>
</dbReference>
<dbReference type="Pfam" id="PF13802">
    <property type="entry name" value="Gal_mutarotas_2"/>
    <property type="match status" value="1"/>
</dbReference>
<dbReference type="PANTHER" id="PTHR22762">
    <property type="entry name" value="ALPHA-GLUCOSIDASE"/>
    <property type="match status" value="1"/>
</dbReference>
<dbReference type="GO" id="GO:0008422">
    <property type="term" value="F:beta-glucosidase activity"/>
    <property type="evidence" value="ECO:0007669"/>
    <property type="project" value="UniProtKB-EC"/>
</dbReference>
<dbReference type="Pfam" id="PF01055">
    <property type="entry name" value="Glyco_hydro_31_2nd"/>
    <property type="match status" value="1"/>
</dbReference>
<accession>A0AAN6VKL9</accession>
<evidence type="ECO:0000256" key="7">
    <source>
        <dbReference type="ARBA" id="ARBA00022801"/>
    </source>
</evidence>
<keyword evidence="21" id="KW-1185">Reference proteome</keyword>
<evidence type="ECO:0000256" key="9">
    <source>
        <dbReference type="ARBA" id="ARBA00023277"/>
    </source>
</evidence>
<dbReference type="PROSITE" id="PS00707">
    <property type="entry name" value="GLYCOSYL_HYDROL_F31_2"/>
    <property type="match status" value="1"/>
</dbReference>
<evidence type="ECO:0000256" key="10">
    <source>
        <dbReference type="ARBA" id="ARBA00023295"/>
    </source>
</evidence>
<dbReference type="AlphaFoldDB" id="A0AAN6VKL9"/>
<comment type="function">
    <text evidence="13">Glucosidase involved in the degradation of cellulosic biomass. Has both alpha- and beta-glucosidase activity.</text>
</comment>
<dbReference type="Gene3D" id="2.60.40.1180">
    <property type="entry name" value="Golgi alpha-mannosidase II"/>
    <property type="match status" value="2"/>
</dbReference>
<evidence type="ECO:0000256" key="14">
    <source>
        <dbReference type="RuleBase" id="RU361185"/>
    </source>
</evidence>
<evidence type="ECO:0000313" key="20">
    <source>
        <dbReference type="EMBL" id="KAK4152546.1"/>
    </source>
</evidence>
<dbReference type="SUPFAM" id="SSF51011">
    <property type="entry name" value="Glycosyl hydrolase domain"/>
    <property type="match status" value="1"/>
</dbReference>
<dbReference type="PANTHER" id="PTHR22762:SF67">
    <property type="entry name" value="ALPHA_BETA-GLUCOSIDASE AGDC-RELATED"/>
    <property type="match status" value="1"/>
</dbReference>
<feature type="region of interest" description="Disordered" evidence="15">
    <location>
        <begin position="480"/>
        <end position="499"/>
    </location>
</feature>
<evidence type="ECO:0000259" key="17">
    <source>
        <dbReference type="Pfam" id="PF01055"/>
    </source>
</evidence>
<gene>
    <name evidence="20" type="ORF">C8A00DRAFT_44400</name>
</gene>
<evidence type="ECO:0000259" key="18">
    <source>
        <dbReference type="Pfam" id="PF13802"/>
    </source>
</evidence>
<feature type="domain" description="Glycoside hydrolase family 31 TIM barrel" evidence="17">
    <location>
        <begin position="273"/>
        <end position="711"/>
    </location>
</feature>
<reference evidence="20" key="2">
    <citation type="submission" date="2023-05" db="EMBL/GenBank/DDBJ databases">
        <authorList>
            <consortium name="Lawrence Berkeley National Laboratory"/>
            <person name="Steindorff A."/>
            <person name="Hensen N."/>
            <person name="Bonometti L."/>
            <person name="Westerberg I."/>
            <person name="Brannstrom I.O."/>
            <person name="Guillou S."/>
            <person name="Cros-Aarteil S."/>
            <person name="Calhoun S."/>
            <person name="Haridas S."/>
            <person name="Kuo A."/>
            <person name="Mondo S."/>
            <person name="Pangilinan J."/>
            <person name="Riley R."/>
            <person name="Labutti K."/>
            <person name="Andreopoulos B."/>
            <person name="Lipzen A."/>
            <person name="Chen C."/>
            <person name="Yanf M."/>
            <person name="Daum C."/>
            <person name="Ng V."/>
            <person name="Clum A."/>
            <person name="Ohm R."/>
            <person name="Martin F."/>
            <person name="Silar P."/>
            <person name="Natvig D."/>
            <person name="Lalanne C."/>
            <person name="Gautier V."/>
            <person name="Ament-Velasquez S.L."/>
            <person name="Kruys A."/>
            <person name="Hutchinson M.I."/>
            <person name="Powell A.J."/>
            <person name="Barry K."/>
            <person name="Miller A.N."/>
            <person name="Grigoriev I.V."/>
            <person name="Debuchy R."/>
            <person name="Gladieux P."/>
            <person name="Thoren M.H."/>
            <person name="Johannesson H."/>
        </authorList>
    </citation>
    <scope>NUCLEOTIDE SEQUENCE</scope>
    <source>
        <strain evidence="20">CBS 538.74</strain>
    </source>
</reference>
<evidence type="ECO:0000256" key="4">
    <source>
        <dbReference type="ARBA" id="ARBA00007806"/>
    </source>
</evidence>
<name>A0AAN6VKL9_9PEZI</name>
<organism evidence="20 21">
    <name type="scientific">Chaetomidium leptoderma</name>
    <dbReference type="NCBI Taxonomy" id="669021"/>
    <lineage>
        <taxon>Eukaryota</taxon>
        <taxon>Fungi</taxon>
        <taxon>Dikarya</taxon>
        <taxon>Ascomycota</taxon>
        <taxon>Pezizomycotina</taxon>
        <taxon>Sordariomycetes</taxon>
        <taxon>Sordariomycetidae</taxon>
        <taxon>Sordariales</taxon>
        <taxon>Chaetomiaceae</taxon>
        <taxon>Chaetomidium</taxon>
    </lineage>
</organism>
<evidence type="ECO:0000256" key="15">
    <source>
        <dbReference type="SAM" id="MobiDB-lite"/>
    </source>
</evidence>
<evidence type="ECO:0000256" key="5">
    <source>
        <dbReference type="ARBA" id="ARBA00022525"/>
    </source>
</evidence>
<dbReference type="CDD" id="cd14752">
    <property type="entry name" value="GH31_N"/>
    <property type="match status" value="1"/>
</dbReference>
<evidence type="ECO:0000256" key="3">
    <source>
        <dbReference type="ARBA" id="ARBA00004613"/>
    </source>
</evidence>
<feature type="signal peptide" evidence="16">
    <location>
        <begin position="1"/>
        <end position="18"/>
    </location>
</feature>
<dbReference type="GO" id="GO:0004558">
    <property type="term" value="F:alpha-1,4-glucosidase activity"/>
    <property type="evidence" value="ECO:0007669"/>
    <property type="project" value="UniProtKB-EC"/>
</dbReference>
<dbReference type="GO" id="GO:0071555">
    <property type="term" value="P:cell wall organization"/>
    <property type="evidence" value="ECO:0007669"/>
    <property type="project" value="UniProtKB-KW"/>
</dbReference>
<keyword evidence="12" id="KW-0624">Polysaccharide degradation</keyword>
<dbReference type="Pfam" id="PF21365">
    <property type="entry name" value="Glyco_hydro_31_3rd"/>
    <property type="match status" value="1"/>
</dbReference>
<comment type="caution">
    <text evidence="20">The sequence shown here is derived from an EMBL/GenBank/DDBJ whole genome shotgun (WGS) entry which is preliminary data.</text>
</comment>
<evidence type="ECO:0000256" key="2">
    <source>
        <dbReference type="ARBA" id="ARBA00001657"/>
    </source>
</evidence>
<dbReference type="GO" id="GO:0005576">
    <property type="term" value="C:extracellular region"/>
    <property type="evidence" value="ECO:0007669"/>
    <property type="project" value="UniProtKB-SubCell"/>
</dbReference>
<keyword evidence="11" id="KW-0961">Cell wall biogenesis/degradation</keyword>
<keyword evidence="7 14" id="KW-0378">Hydrolase</keyword>
<feature type="chain" id="PRO_5043008341" evidence="16">
    <location>
        <begin position="19"/>
        <end position="895"/>
    </location>
</feature>
<keyword evidence="8" id="KW-0325">Glycoprotein</keyword>
<evidence type="ECO:0000256" key="6">
    <source>
        <dbReference type="ARBA" id="ARBA00022729"/>
    </source>
</evidence>